<keyword evidence="11" id="KW-1185">Reference proteome</keyword>
<protein>
    <submittedName>
        <fullName evidence="10">Transporter</fullName>
    </submittedName>
</protein>
<keyword evidence="5 8" id="KW-0812">Transmembrane</keyword>
<keyword evidence="7 8" id="KW-0472">Membrane</keyword>
<evidence type="ECO:0000313" key="11">
    <source>
        <dbReference type="Proteomes" id="UP000596977"/>
    </source>
</evidence>
<feature type="transmembrane region" description="Helical" evidence="8">
    <location>
        <begin position="58"/>
        <end position="75"/>
    </location>
</feature>
<name>A0A916RB18_9HYPH</name>
<dbReference type="PANTHER" id="PTHR32322">
    <property type="entry name" value="INNER MEMBRANE TRANSPORTER"/>
    <property type="match status" value="1"/>
</dbReference>
<evidence type="ECO:0000256" key="2">
    <source>
        <dbReference type="ARBA" id="ARBA00007362"/>
    </source>
</evidence>
<evidence type="ECO:0000256" key="7">
    <source>
        <dbReference type="ARBA" id="ARBA00023136"/>
    </source>
</evidence>
<keyword evidence="6 8" id="KW-1133">Transmembrane helix</keyword>
<comment type="subcellular location">
    <subcellularLocation>
        <location evidence="1">Cell membrane</location>
        <topology evidence="1">Multi-pass membrane protein</topology>
    </subcellularLocation>
</comment>
<feature type="transmembrane region" description="Helical" evidence="8">
    <location>
        <begin position="147"/>
        <end position="164"/>
    </location>
</feature>
<dbReference type="Pfam" id="PF00892">
    <property type="entry name" value="EamA"/>
    <property type="match status" value="1"/>
</dbReference>
<keyword evidence="4" id="KW-1003">Cell membrane</keyword>
<dbReference type="Proteomes" id="UP000596977">
    <property type="component" value="Unassembled WGS sequence"/>
</dbReference>
<reference evidence="10 11" key="1">
    <citation type="journal article" date="2014" name="Int. J. Syst. Evol. Microbiol.">
        <title>Complete genome sequence of Corynebacterium casei LMG S-19264T (=DSM 44701T), isolated from a smear-ripened cheese.</title>
        <authorList>
            <consortium name="US DOE Joint Genome Institute (JGI-PGF)"/>
            <person name="Walter F."/>
            <person name="Albersmeier A."/>
            <person name="Kalinowski J."/>
            <person name="Ruckert C."/>
        </authorList>
    </citation>
    <scope>NUCLEOTIDE SEQUENCE [LARGE SCALE GENOMIC DNA]</scope>
    <source>
        <strain evidence="10 11">CGMCC 1.15896</strain>
    </source>
</reference>
<dbReference type="PANTHER" id="PTHR32322:SF2">
    <property type="entry name" value="EAMA DOMAIN-CONTAINING PROTEIN"/>
    <property type="match status" value="1"/>
</dbReference>
<feature type="transmembrane region" description="Helical" evidence="8">
    <location>
        <begin position="230"/>
        <end position="250"/>
    </location>
</feature>
<feature type="transmembrane region" description="Helical" evidence="8">
    <location>
        <begin position="198"/>
        <end position="218"/>
    </location>
</feature>
<organism evidence="10 11">
    <name type="scientific">Pelagibacterium lentulum</name>
    <dbReference type="NCBI Taxonomy" id="2029865"/>
    <lineage>
        <taxon>Bacteria</taxon>
        <taxon>Pseudomonadati</taxon>
        <taxon>Pseudomonadota</taxon>
        <taxon>Alphaproteobacteria</taxon>
        <taxon>Hyphomicrobiales</taxon>
        <taxon>Devosiaceae</taxon>
        <taxon>Pelagibacterium</taxon>
    </lineage>
</organism>
<accession>A0A916RB18</accession>
<feature type="transmembrane region" description="Helical" evidence="8">
    <location>
        <begin position="286"/>
        <end position="306"/>
    </location>
</feature>
<dbReference type="InterPro" id="IPR004626">
    <property type="entry name" value="RarD"/>
</dbReference>
<dbReference type="RefSeq" id="WP_127073959.1">
    <property type="nucleotide sequence ID" value="NZ_BMKB01000002.1"/>
</dbReference>
<feature type="transmembrane region" description="Helical" evidence="8">
    <location>
        <begin position="91"/>
        <end position="111"/>
    </location>
</feature>
<dbReference type="InterPro" id="IPR037185">
    <property type="entry name" value="EmrE-like"/>
</dbReference>
<keyword evidence="3" id="KW-0813">Transport</keyword>
<dbReference type="InterPro" id="IPR050638">
    <property type="entry name" value="AA-Vitamin_Transporters"/>
</dbReference>
<evidence type="ECO:0000256" key="6">
    <source>
        <dbReference type="ARBA" id="ARBA00022989"/>
    </source>
</evidence>
<evidence type="ECO:0000256" key="5">
    <source>
        <dbReference type="ARBA" id="ARBA00022692"/>
    </source>
</evidence>
<feature type="domain" description="EamA" evidence="9">
    <location>
        <begin position="27"/>
        <end position="160"/>
    </location>
</feature>
<evidence type="ECO:0000256" key="4">
    <source>
        <dbReference type="ARBA" id="ARBA00022475"/>
    </source>
</evidence>
<evidence type="ECO:0000256" key="8">
    <source>
        <dbReference type="SAM" id="Phobius"/>
    </source>
</evidence>
<proteinExistence type="inferred from homology"/>
<sequence length="315" mass="34192">MTSIEGAPAAKGVQSPRATGPGGDVRLGVMAALFTYTFWGLLPLFFKLLEDVDAVGVVANRIVFSLIFVAAILFLRKRFAEIVVALKDWRILALMGVSAVLIAINWLTFIWAVNNERVLEASFGYFINPLVSVAIGMAFLSERLSRTQAIAIAVALVAIGIQTFGLGTVPWISLVLAFSFGFYGFVRKTVNVGSLPGLAIETAILVPFSLAFLIYLLLGPQPTFYSDPMTTLYLVLTGPLTAIPLVMFAFAARQLRLSTIGMFQYIAPSLQFLSAVLLFGEELSPLRLLSFALIWVSLAIFSYGSFRARGRSVAA</sequence>
<dbReference type="OrthoDB" id="369870at2"/>
<evidence type="ECO:0000256" key="3">
    <source>
        <dbReference type="ARBA" id="ARBA00022448"/>
    </source>
</evidence>
<comment type="similarity">
    <text evidence="2">Belongs to the EamA transporter family.</text>
</comment>
<dbReference type="AlphaFoldDB" id="A0A916RB18"/>
<dbReference type="InterPro" id="IPR000620">
    <property type="entry name" value="EamA_dom"/>
</dbReference>
<feature type="transmembrane region" description="Helical" evidence="8">
    <location>
        <begin position="262"/>
        <end position="280"/>
    </location>
</feature>
<gene>
    <name evidence="10" type="ORF">GCM10011499_15420</name>
</gene>
<comment type="caution">
    <text evidence="10">The sequence shown here is derived from an EMBL/GenBank/DDBJ whole genome shotgun (WGS) entry which is preliminary data.</text>
</comment>
<dbReference type="EMBL" id="BMKB01000002">
    <property type="protein sequence ID" value="GGA46574.1"/>
    <property type="molecule type" value="Genomic_DNA"/>
</dbReference>
<dbReference type="GO" id="GO:0005886">
    <property type="term" value="C:plasma membrane"/>
    <property type="evidence" value="ECO:0007669"/>
    <property type="project" value="UniProtKB-SubCell"/>
</dbReference>
<feature type="transmembrane region" description="Helical" evidence="8">
    <location>
        <begin position="27"/>
        <end position="46"/>
    </location>
</feature>
<dbReference type="NCBIfam" id="TIGR00688">
    <property type="entry name" value="rarD"/>
    <property type="match status" value="1"/>
</dbReference>
<evidence type="ECO:0000256" key="1">
    <source>
        <dbReference type="ARBA" id="ARBA00004651"/>
    </source>
</evidence>
<dbReference type="SUPFAM" id="SSF103481">
    <property type="entry name" value="Multidrug resistance efflux transporter EmrE"/>
    <property type="match status" value="2"/>
</dbReference>
<feature type="transmembrane region" description="Helical" evidence="8">
    <location>
        <begin position="123"/>
        <end position="140"/>
    </location>
</feature>
<evidence type="ECO:0000313" key="10">
    <source>
        <dbReference type="EMBL" id="GGA46574.1"/>
    </source>
</evidence>
<evidence type="ECO:0000259" key="9">
    <source>
        <dbReference type="Pfam" id="PF00892"/>
    </source>
</evidence>